<dbReference type="EMBL" id="AP023213">
    <property type="protein sequence ID" value="BCO11213.1"/>
    <property type="molecule type" value="Genomic_DNA"/>
</dbReference>
<sequence>MTGVASATPFFVQLCLAFTIFRRHFARYLALASPIGCGACGK</sequence>
<reference evidence="1 2" key="1">
    <citation type="submission" date="2020-06" db="EMBL/GenBank/DDBJ databases">
        <title>Interaction of electrochemicaly active bacteria, Geobacter bremensis R4 on different carbon anode.</title>
        <authorList>
            <person name="Meng L."/>
            <person name="Yoshida N."/>
        </authorList>
    </citation>
    <scope>NUCLEOTIDE SEQUENCE [LARGE SCALE GENOMIC DNA]</scope>
    <source>
        <strain evidence="1 2">R4</strain>
    </source>
</reference>
<name>A0A7R7FT16_9BACT</name>
<evidence type="ECO:0000313" key="2">
    <source>
        <dbReference type="Proteomes" id="UP000515472"/>
    </source>
</evidence>
<proteinExistence type="predicted"/>
<dbReference type="Proteomes" id="UP000515472">
    <property type="component" value="Chromosome"/>
</dbReference>
<gene>
    <name evidence="1" type="ORF">GEOBRER4_n0811</name>
</gene>
<keyword evidence="2" id="KW-1185">Reference proteome</keyword>
<protein>
    <submittedName>
        <fullName evidence="1">Uncharacterized protein</fullName>
    </submittedName>
</protein>
<organism evidence="1 2">
    <name type="scientific">Citrifermentans bremense</name>
    <dbReference type="NCBI Taxonomy" id="60035"/>
    <lineage>
        <taxon>Bacteria</taxon>
        <taxon>Pseudomonadati</taxon>
        <taxon>Thermodesulfobacteriota</taxon>
        <taxon>Desulfuromonadia</taxon>
        <taxon>Geobacterales</taxon>
        <taxon>Geobacteraceae</taxon>
        <taxon>Citrifermentans</taxon>
    </lineage>
</organism>
<accession>A0A7R7FT16</accession>
<dbReference type="AlphaFoldDB" id="A0A7R7FT16"/>
<evidence type="ECO:0000313" key="1">
    <source>
        <dbReference type="EMBL" id="BCO11213.1"/>
    </source>
</evidence>